<reference evidence="1 2" key="1">
    <citation type="submission" date="2018-03" db="EMBL/GenBank/DDBJ databases">
        <authorList>
            <person name="Nguyen K."/>
            <person name="Fouts D."/>
            <person name="Sutton G."/>
        </authorList>
    </citation>
    <scope>NUCLEOTIDE SEQUENCE [LARGE SCALE GENOMIC DNA]</scope>
    <source>
        <strain evidence="1 2">AU17135</strain>
    </source>
</reference>
<name>A0A8E2RX48_9BURK</name>
<dbReference type="EMBL" id="PVFZ01000054">
    <property type="protein sequence ID" value="PRF21073.1"/>
    <property type="molecule type" value="Genomic_DNA"/>
</dbReference>
<sequence length="63" mass="6904">MICIANLFIEGAPLRSHRVPVVPNARRTIPRSNDAHNERRAMVVSSSGTLAARFFGEDTAVRA</sequence>
<evidence type="ECO:0000313" key="2">
    <source>
        <dbReference type="Proteomes" id="UP000237686"/>
    </source>
</evidence>
<organism evidence="1 2">
    <name type="scientific">Burkholderia multivorans</name>
    <dbReference type="NCBI Taxonomy" id="87883"/>
    <lineage>
        <taxon>Bacteria</taxon>
        <taxon>Pseudomonadati</taxon>
        <taxon>Pseudomonadota</taxon>
        <taxon>Betaproteobacteria</taxon>
        <taxon>Burkholderiales</taxon>
        <taxon>Burkholderiaceae</taxon>
        <taxon>Burkholderia</taxon>
        <taxon>Burkholderia cepacia complex</taxon>
    </lineage>
</organism>
<protein>
    <submittedName>
        <fullName evidence="1">Uncharacterized protein</fullName>
    </submittedName>
</protein>
<evidence type="ECO:0000313" key="1">
    <source>
        <dbReference type="EMBL" id="PRF21073.1"/>
    </source>
</evidence>
<dbReference type="AlphaFoldDB" id="A0A8E2RX48"/>
<comment type="caution">
    <text evidence="1">The sequence shown here is derived from an EMBL/GenBank/DDBJ whole genome shotgun (WGS) entry which is preliminary data.</text>
</comment>
<accession>A0A8E2RX48</accession>
<dbReference type="Proteomes" id="UP000237686">
    <property type="component" value="Unassembled WGS sequence"/>
</dbReference>
<gene>
    <name evidence="1" type="ORF">C6P98_20050</name>
</gene>
<proteinExistence type="predicted"/>